<keyword evidence="2" id="KW-0963">Cytoplasm</keyword>
<dbReference type="InterPro" id="IPR028745">
    <property type="entry name" value="AKAP9/Pericentrin"/>
</dbReference>
<gene>
    <name evidence="9" type="ORF">PYX00_003164</name>
</gene>
<dbReference type="Pfam" id="PF10495">
    <property type="entry name" value="PACT_coil_coil"/>
    <property type="match status" value="1"/>
</dbReference>
<evidence type="ECO:0000256" key="4">
    <source>
        <dbReference type="ARBA" id="ARBA00023054"/>
    </source>
</evidence>
<feature type="coiled-coil region" evidence="6">
    <location>
        <begin position="1990"/>
        <end position="2165"/>
    </location>
</feature>
<dbReference type="InterPro" id="IPR019528">
    <property type="entry name" value="PACT_domain"/>
</dbReference>
<feature type="coiled-coil region" evidence="6">
    <location>
        <begin position="1767"/>
        <end position="1808"/>
    </location>
</feature>
<evidence type="ECO:0000259" key="8">
    <source>
        <dbReference type="Pfam" id="PF10495"/>
    </source>
</evidence>
<feature type="coiled-coil region" evidence="6">
    <location>
        <begin position="431"/>
        <end position="543"/>
    </location>
</feature>
<dbReference type="GO" id="GO:0007165">
    <property type="term" value="P:signal transduction"/>
    <property type="evidence" value="ECO:0007669"/>
    <property type="project" value="InterPro"/>
</dbReference>
<name>A0AAW2HZ71_9NEOP</name>
<feature type="coiled-coil region" evidence="6">
    <location>
        <begin position="1466"/>
        <end position="1493"/>
    </location>
</feature>
<sequence length="2493" mass="289632">MDGDMKYGVHGKSKSFEKRSRAETVCSSSLEDVESMEKMMVIGKSLTLNKSRSTTSGYSLHECHSDTVVSPLRNVPHMESFQGEGMHIGVNEFPSASSLSFASAISDVSSSEALHKRIRDLESELSGKNATISFLQRQLNDDGDKNVEFTSVAVETDLTGHDDDDYQVKMHRTRGSGSDREDPGTSHVGCEHEAEVEKLREILREIRETGNNSLLIHEIESKHGEQMEELRRYFEKKCAELEKSFSEDVFSQKSRKASESDFGDEFEGDGIEKEDLIEKYRTYLEEEEDGGGDNEKNARFLKIVTEIANRHAEELNFQRTKHQKEVANIRKRHLVELNLVQDELNQLRKTAESEKEVLINNYESRLQEVAAEERRMMATELEREFESKVKQEIKKLGDLLLAESKAQEKDSSILEESCMEKLSEYQTESALRRIEIEKELERRNEEKFRKELEEEKIRIAQHYRDLNEAALRRFNEEQENLIRSHSDIVRRLIQEHEERITELKRTHKQDLERFHCDEGTKLAMEFRKKEKKFENELSSLKSTYEDELFQLKKCCQDTLNEQVCLAKADAFNILQKQIQDYLNGDDDDSLEEVKELGERFAGKYRREIEELKKRHHGEVTRIRTEYEEKIRRRYSTGSLPKKSVERMEMRTDDDKLLILRERDALQEMVASLRHVLSELIRYVGSCENELNSTIVADYSADEPTMYKSLRLETSDLNETECSSFLSKRVHFAADQSSISELNDSRALNTSMQVRTELDRCLRQLKSDASHLLALSNPARKQDENLCELLEKMEKEKERLLEKVASVEDMQRELKTDINNTKGKLAELERNREVVSEGYGEEIVNAHKQETFIRLKEKAKALMGPHCTQSSDILHVLDEICKEGDRLQDEARREKHDLQQQVAAADKQLRATRKFLEEQAAEREVERDDYTNEIKRLTEVLRVRERDKSLQDRMNEEVKPRRKLKRTIDALENQLRDVNERLAECEQTKGEIETKLKDAVEKIWTLREIIRDLEGQVATVSEKNSDLLCRVEELEQGLEEQEKINRGLVEELENLRTQTRDEHEEHVKSLEDELAVLRQAAERLSTEAMTQMRVSLREIELALTKKTKDLEQLHASSANVSCSSPCSEDISVCERLDTTGCPTPDEMQEVEKIGLPLEEMDRIQEKLARHTRAEEVAIKTVRDLQLQLKNNRKAFEEVQIERDVLLERADTYLQENSRLKVRLDEQRCNAGIIQKQLSADLESQIKRLEYDIEKLNELCIQKDKQIRDMNIILEQTTKSLKLREAEALNKSNEENEIITNLKTELFNALEEKRKLEETVAKMKESLHGTVSVPVLMETMLEEKNAEIDRLEKEVARLSKQRAASSLIKTSTDSADSSKSLKRVKFTEPDSFVQVISPILPQDQSVVRCAYDSFADLGLSSQKLRKSQNWATTPESLSSIGPLQLSPRGADSHNQWNNSHALLMSSPKHDVKTEIETLRRELSEKTEKIRMYECERTGMDAEIDEIRVELKSTMDAVEHDKSLYKQEFEKMLENESKLRSELESRRREISERLLEIDTLKRKLAEVNLELETAKSEYQKLEGESAAKDDEINKLHKNAESLLMTMETLKRNHLEEVEELQSKLNFEHNRVESVLEELKILEVKKIEIEEEFLSLKEDYNEKLNSQETTVANLRIEVEELNRKNKELMENYEKLEAQMDVTLTEADKLSKDLTDELDTVKNENGKLRKDYLSLKNDLDSCIVKISEKVEGEAQTSVETGEKDCQTETAGRMEVNEEVNAFQSSLDKLRTEMNSWEQRMDEKELEREELLSYAALVRTLISCILDNLDDHFYELQTYRKKVMECSVDDLTDKVQKELLLSAKLDNKLLSKLQTEKSEELEDGESTLIQDADGDSSLSRKKQNLANVTVKLYELETNLQDMELRNKEFEEQIAVLKREKVEEKKRADGLQGLVRLLEEGLAKERLMLAEEKGRCEEDAKIMEVMRMNFELFVEKVDELERALQSERQHRLALEKMLKSPGGNQDVANASELLSQLEVERQKCATLTANMEKERKKNQELRIQLEQEKLERVTEKDLQKLLNKDLALLQEQKANLESQLSHAKEILRSRQAEIAALKRKVSLQEIDIKALTISSESQQDKEAEISMMAEKVNCLEKELEFYREKVQSLSEKSESISAPLMMKMKILDNCVEQHVQESNEMGEAVLHLTQETEQMRTLIKKIEERTENGALSNSSDDTIIADVEAERKRWSTEKERLTSDLEKARCDYDVLKKDSMEVFRNNEALRMEIKKLKKEMEVLRQEAAHIDEKQIGIPEDRVLHLFGKYMRTEAYRKALAHQKLYLTSVVKGYEREEDALARLHRGGSSSRRREVRRRQVRSRRRTFKMVALVIIAIKRMQFIVARWRVCRIVAFNALMGRDSDDRTSANKENEPRKHSSGLRGPIDPLRYQTHNFLRQQTNVLGTPPCRDPDSRPKLLDRRRTNENIERLGYLHKNLALPHPP</sequence>
<proteinExistence type="predicted"/>
<reference evidence="9" key="1">
    <citation type="journal article" date="2024" name="Gigascience">
        <title>Chromosome-level genome of the poultry shaft louse Menopon gallinae provides insight into the host-switching and adaptive evolution of parasitic lice.</title>
        <authorList>
            <person name="Xu Y."/>
            <person name="Ma L."/>
            <person name="Liu S."/>
            <person name="Liang Y."/>
            <person name="Liu Q."/>
            <person name="He Z."/>
            <person name="Tian L."/>
            <person name="Duan Y."/>
            <person name="Cai W."/>
            <person name="Li H."/>
            <person name="Song F."/>
        </authorList>
    </citation>
    <scope>NUCLEOTIDE SEQUENCE</scope>
    <source>
        <strain evidence="9">Cailab_2023a</strain>
    </source>
</reference>
<organism evidence="9">
    <name type="scientific">Menopon gallinae</name>
    <name type="common">poultry shaft louse</name>
    <dbReference type="NCBI Taxonomy" id="328185"/>
    <lineage>
        <taxon>Eukaryota</taxon>
        <taxon>Metazoa</taxon>
        <taxon>Ecdysozoa</taxon>
        <taxon>Arthropoda</taxon>
        <taxon>Hexapoda</taxon>
        <taxon>Insecta</taxon>
        <taxon>Pterygota</taxon>
        <taxon>Neoptera</taxon>
        <taxon>Paraneoptera</taxon>
        <taxon>Psocodea</taxon>
        <taxon>Troctomorpha</taxon>
        <taxon>Phthiraptera</taxon>
        <taxon>Amblycera</taxon>
        <taxon>Menoponidae</taxon>
        <taxon>Menopon</taxon>
    </lineage>
</organism>
<comment type="subcellular location">
    <subcellularLocation>
        <location evidence="1">Cytoplasm</location>
        <location evidence="1">Cytoskeleton</location>
        <location evidence="1">Microtubule organizing center</location>
        <location evidence="1">Centrosome</location>
    </subcellularLocation>
</comment>
<feature type="region of interest" description="Disordered" evidence="7">
    <location>
        <begin position="1869"/>
        <end position="1889"/>
    </location>
</feature>
<evidence type="ECO:0000256" key="6">
    <source>
        <dbReference type="SAM" id="Coils"/>
    </source>
</evidence>
<evidence type="ECO:0000256" key="3">
    <source>
        <dbReference type="ARBA" id="ARBA00022553"/>
    </source>
</evidence>
<keyword evidence="3" id="KW-0597">Phosphoprotein</keyword>
<dbReference type="SUPFAM" id="SSF90257">
    <property type="entry name" value="Myosin rod fragments"/>
    <property type="match status" value="1"/>
</dbReference>
<dbReference type="GO" id="GO:0005813">
    <property type="term" value="C:centrosome"/>
    <property type="evidence" value="ECO:0007669"/>
    <property type="project" value="UniProtKB-SubCell"/>
</dbReference>
<feature type="coiled-coil region" evidence="6">
    <location>
        <begin position="782"/>
        <end position="830"/>
    </location>
</feature>
<feature type="coiled-coil region" evidence="6">
    <location>
        <begin position="1899"/>
        <end position="1940"/>
    </location>
</feature>
<dbReference type="GO" id="GO:0060090">
    <property type="term" value="F:molecular adaptor activity"/>
    <property type="evidence" value="ECO:0007669"/>
    <property type="project" value="InterPro"/>
</dbReference>
<feature type="domain" description="Pericentrin/AKAP-450 centrosomal targeting" evidence="8">
    <location>
        <begin position="2317"/>
        <end position="2396"/>
    </location>
</feature>
<dbReference type="PANTHER" id="PTHR44981:SF2">
    <property type="entry name" value="PERICENTRIN-LIKE PROTEIN, ISOFORM F"/>
    <property type="match status" value="1"/>
</dbReference>
<evidence type="ECO:0000256" key="2">
    <source>
        <dbReference type="ARBA" id="ARBA00022490"/>
    </source>
</evidence>
<accession>A0AAW2HZ71</accession>
<dbReference type="PANTHER" id="PTHR44981">
    <property type="entry name" value="PERICENTRIN-LIKE PROTEIN, ISOFORM F"/>
    <property type="match status" value="1"/>
</dbReference>
<feature type="coiled-coil region" evidence="6">
    <location>
        <begin position="1237"/>
        <end position="1264"/>
    </location>
</feature>
<comment type="caution">
    <text evidence="9">The sequence shown here is derived from an EMBL/GenBank/DDBJ whole genome shotgun (WGS) entry which is preliminary data.</text>
</comment>
<dbReference type="EMBL" id="JARGDH010000002">
    <property type="protein sequence ID" value="KAL0275249.1"/>
    <property type="molecule type" value="Genomic_DNA"/>
</dbReference>
<evidence type="ECO:0000313" key="9">
    <source>
        <dbReference type="EMBL" id="KAL0275249.1"/>
    </source>
</evidence>
<dbReference type="GO" id="GO:0005737">
    <property type="term" value="C:cytoplasm"/>
    <property type="evidence" value="ECO:0007669"/>
    <property type="project" value="UniProtKB-ARBA"/>
</dbReference>
<feature type="coiled-coil region" evidence="6">
    <location>
        <begin position="1297"/>
        <end position="1366"/>
    </location>
</feature>
<feature type="coiled-coil region" evidence="6">
    <location>
        <begin position="2201"/>
        <end position="2302"/>
    </location>
</feature>
<evidence type="ECO:0000256" key="5">
    <source>
        <dbReference type="ARBA" id="ARBA00023212"/>
    </source>
</evidence>
<feature type="region of interest" description="Disordered" evidence="7">
    <location>
        <begin position="2412"/>
        <end position="2435"/>
    </location>
</feature>
<feature type="coiled-coil region" evidence="6">
    <location>
        <begin position="312"/>
        <end position="361"/>
    </location>
</feature>
<evidence type="ECO:0000256" key="7">
    <source>
        <dbReference type="SAM" id="MobiDB-lite"/>
    </source>
</evidence>
<feature type="coiled-coil region" evidence="6">
    <location>
        <begin position="1523"/>
        <end position="1733"/>
    </location>
</feature>
<evidence type="ECO:0000256" key="1">
    <source>
        <dbReference type="ARBA" id="ARBA00004300"/>
    </source>
</evidence>
<feature type="coiled-coil region" evidence="6">
    <location>
        <begin position="887"/>
        <end position="1086"/>
    </location>
</feature>
<protein>
    <recommendedName>
        <fullName evidence="8">Pericentrin/AKAP-450 centrosomal targeting domain-containing protein</fullName>
    </recommendedName>
</protein>
<keyword evidence="5" id="KW-0206">Cytoskeleton</keyword>
<feature type="compositionally biased region" description="Basic and acidic residues" evidence="7">
    <location>
        <begin position="2412"/>
        <end position="2426"/>
    </location>
</feature>
<keyword evidence="4 6" id="KW-0175">Coiled coil</keyword>